<dbReference type="GO" id="GO:0005829">
    <property type="term" value="C:cytosol"/>
    <property type="evidence" value="ECO:0007669"/>
    <property type="project" value="TreeGrafter"/>
</dbReference>
<comment type="pathway">
    <text evidence="1 8">Amino-acid biosynthesis; L-lysine biosynthesis via DAP pathway; (S)-tetrahydrodipicolinate from L-aspartate: step 1/4.</text>
</comment>
<dbReference type="EC" id="2.7.2.4" evidence="7"/>
<dbReference type="Proteomes" id="UP000001700">
    <property type="component" value="Chromosome"/>
</dbReference>
<comment type="pathway">
    <text evidence="8">Amino-acid biosynthesis; L-threonine biosynthesis; L-threonine from L-aspartate: step 1/5.</text>
</comment>
<reference evidence="10" key="1">
    <citation type="submission" date="2008-05" db="EMBL/GenBank/DDBJ databases">
        <title>Genome sequence of Riesia pediculicola USDA.</title>
        <authorList>
            <person name="Kirkness E.F."/>
        </authorList>
    </citation>
    <scope>NUCLEOTIDE SEQUENCE [LARGE SCALE GENOMIC DNA]</scope>
    <source>
        <strain evidence="10">USDA</strain>
    </source>
</reference>
<dbReference type="STRING" id="515618.RIEPE_0545"/>
<keyword evidence="5 7" id="KW-0418">Kinase</keyword>
<evidence type="ECO:0000259" key="9">
    <source>
        <dbReference type="Pfam" id="PF00696"/>
    </source>
</evidence>
<dbReference type="EMBL" id="CP001085">
    <property type="protein sequence ID" value="ADD79469.1"/>
    <property type="molecule type" value="Genomic_DNA"/>
</dbReference>
<evidence type="ECO:0000256" key="2">
    <source>
        <dbReference type="ARBA" id="ARBA00010122"/>
    </source>
</evidence>
<dbReference type="KEGG" id="rip:RIEPE_0545"/>
<gene>
    <name evidence="10" type="ordered locus">RIEPE_0545</name>
</gene>
<dbReference type="GO" id="GO:0016491">
    <property type="term" value="F:oxidoreductase activity"/>
    <property type="evidence" value="ECO:0007669"/>
    <property type="project" value="UniProtKB-KW"/>
</dbReference>
<comment type="pathway">
    <text evidence="8">Amino-acid biosynthesis; L-methionine biosynthesis via de novo pathway; L-homoserine from L-aspartate: step 1/3.</text>
</comment>
<dbReference type="UniPathway" id="UPA00050">
    <property type="reaction ID" value="UER00461"/>
</dbReference>
<dbReference type="InterPro" id="IPR001048">
    <property type="entry name" value="Asp/Glu/Uridylate_kinase"/>
</dbReference>
<keyword evidence="3 7" id="KW-0808">Transferase</keyword>
<dbReference type="GO" id="GO:0009090">
    <property type="term" value="P:homoserine biosynthetic process"/>
    <property type="evidence" value="ECO:0007669"/>
    <property type="project" value="TreeGrafter"/>
</dbReference>
<sequence>MKIKLKIEETVDYLYENLKKISSNSENYSEKIYSQLICTGENLSVDIMQEILLSLGYSTTVINPLDFLLSDNNSYVDVKINLTKSINQFSSLKISYDRIILMAGFIAKNRKKELSTLGRNGSDYSASVLSACLKANFCEIWKDVDGIYSCDPNIVKNSFLIKEISYQDAVLFSKFGANILHHRFIFPIQKFGIPCVVKNTFSPFSRGTLITNTFKNKNLSLNLIKGITISKDVIIVEIYRTDKKTVEEIENKILNDFLKFKILMINYKNVFLQKGVFLYYNRKKIIHYTLKNFLFDQKHVKNGQSFTLIKKMSIISIIGDFRRSYEKVLKSLINFLNNYKIETFFILVDSSGQAISIPILSSSIEKIAELFYHFFFKRRS</sequence>
<dbReference type="PANTHER" id="PTHR21499">
    <property type="entry name" value="ASPARTATE KINASE"/>
    <property type="match status" value="1"/>
</dbReference>
<dbReference type="Gene3D" id="1.20.120.1320">
    <property type="entry name" value="Aspartokinase, catalytic domain"/>
    <property type="match status" value="1"/>
</dbReference>
<dbReference type="HOGENOM" id="CLU_727371_0_0_6"/>
<keyword evidence="11" id="KW-1185">Reference proteome</keyword>
<organism evidence="10 11">
    <name type="scientific">Riesia pediculicola (strain USDA)</name>
    <dbReference type="NCBI Taxonomy" id="515618"/>
    <lineage>
        <taxon>Bacteria</taxon>
        <taxon>Pseudomonadati</taxon>
        <taxon>Pseudomonadota</taxon>
        <taxon>Gammaproteobacteria</taxon>
        <taxon>Enterobacterales</taxon>
        <taxon>Enterobacteriaceae</taxon>
        <taxon>Candidatus Riesia</taxon>
    </lineage>
</organism>
<keyword evidence="8" id="KW-0028">Amino-acid biosynthesis</keyword>
<dbReference type="InterPro" id="IPR036393">
    <property type="entry name" value="AceGlu_kinase-like_sf"/>
</dbReference>
<feature type="domain" description="Aspartate/glutamate/uridylate kinase" evidence="9">
    <location>
        <begin position="34"/>
        <end position="199"/>
    </location>
</feature>
<dbReference type="GO" id="GO:0005524">
    <property type="term" value="F:ATP binding"/>
    <property type="evidence" value="ECO:0007669"/>
    <property type="project" value="UniProtKB-KW"/>
</dbReference>
<dbReference type="RefSeq" id="WP_013087459.1">
    <property type="nucleotide sequence ID" value="NC_014109.1"/>
</dbReference>
<accession>D4G8W9</accession>
<dbReference type="UniPathway" id="UPA00034">
    <property type="reaction ID" value="UER00015"/>
</dbReference>
<evidence type="ECO:0000313" key="11">
    <source>
        <dbReference type="Proteomes" id="UP000001700"/>
    </source>
</evidence>
<dbReference type="PANTHER" id="PTHR21499:SF59">
    <property type="entry name" value="ASPARTOKINASE"/>
    <property type="match status" value="1"/>
</dbReference>
<dbReference type="InterPro" id="IPR042199">
    <property type="entry name" value="AsparK_Bifunc_asparK/hSer_DH"/>
</dbReference>
<dbReference type="GO" id="GO:0009089">
    <property type="term" value="P:lysine biosynthetic process via diaminopimelate"/>
    <property type="evidence" value="ECO:0007669"/>
    <property type="project" value="UniProtKB-UniPathway"/>
</dbReference>
<dbReference type="Gene3D" id="3.40.1160.10">
    <property type="entry name" value="Acetylglutamate kinase-like"/>
    <property type="match status" value="1"/>
</dbReference>
<keyword evidence="6" id="KW-0067">ATP-binding</keyword>
<comment type="similarity">
    <text evidence="2 7">Belongs to the aspartokinase family.</text>
</comment>
<evidence type="ECO:0000256" key="7">
    <source>
        <dbReference type="RuleBase" id="RU003448"/>
    </source>
</evidence>
<evidence type="ECO:0000256" key="4">
    <source>
        <dbReference type="ARBA" id="ARBA00022741"/>
    </source>
</evidence>
<protein>
    <recommendedName>
        <fullName evidence="7">Aspartokinase</fullName>
        <ecNumber evidence="7">2.7.2.4</ecNumber>
    </recommendedName>
</protein>
<dbReference type="SUPFAM" id="SSF53633">
    <property type="entry name" value="Carbamate kinase-like"/>
    <property type="match status" value="1"/>
</dbReference>
<evidence type="ECO:0000256" key="5">
    <source>
        <dbReference type="ARBA" id="ARBA00022777"/>
    </source>
</evidence>
<dbReference type="UniPathway" id="UPA00051">
    <property type="reaction ID" value="UER00462"/>
</dbReference>
<keyword evidence="10" id="KW-0560">Oxidoreductase</keyword>
<evidence type="ECO:0000256" key="3">
    <source>
        <dbReference type="ARBA" id="ARBA00022679"/>
    </source>
</evidence>
<evidence type="ECO:0000256" key="6">
    <source>
        <dbReference type="ARBA" id="ARBA00022840"/>
    </source>
</evidence>
<comment type="catalytic activity">
    <reaction evidence="7">
        <text>L-aspartate + ATP = 4-phospho-L-aspartate + ADP</text>
        <dbReference type="Rhea" id="RHEA:23776"/>
        <dbReference type="ChEBI" id="CHEBI:29991"/>
        <dbReference type="ChEBI" id="CHEBI:30616"/>
        <dbReference type="ChEBI" id="CHEBI:57535"/>
        <dbReference type="ChEBI" id="CHEBI:456216"/>
        <dbReference type="EC" id="2.7.2.4"/>
    </reaction>
</comment>
<proteinExistence type="inferred from homology"/>
<dbReference type="GO" id="GO:0009088">
    <property type="term" value="P:threonine biosynthetic process"/>
    <property type="evidence" value="ECO:0007669"/>
    <property type="project" value="UniProtKB-UniPathway"/>
</dbReference>
<dbReference type="InterPro" id="IPR001341">
    <property type="entry name" value="Asp_kinase"/>
</dbReference>
<dbReference type="NCBIfam" id="TIGR00657">
    <property type="entry name" value="asp_kinases"/>
    <property type="match status" value="1"/>
</dbReference>
<evidence type="ECO:0000256" key="8">
    <source>
        <dbReference type="RuleBase" id="RU004249"/>
    </source>
</evidence>
<evidence type="ECO:0000256" key="1">
    <source>
        <dbReference type="ARBA" id="ARBA00004766"/>
    </source>
</evidence>
<dbReference type="GO" id="GO:0004072">
    <property type="term" value="F:aspartate kinase activity"/>
    <property type="evidence" value="ECO:0007669"/>
    <property type="project" value="UniProtKB-EC"/>
</dbReference>
<dbReference type="AlphaFoldDB" id="D4G8W9"/>
<keyword evidence="4" id="KW-0547">Nucleotide-binding</keyword>
<dbReference type="eggNOG" id="COG0527">
    <property type="taxonomic scope" value="Bacteria"/>
</dbReference>
<evidence type="ECO:0000313" key="10">
    <source>
        <dbReference type="EMBL" id="ADD79469.1"/>
    </source>
</evidence>
<dbReference type="Pfam" id="PF00696">
    <property type="entry name" value="AA_kinase"/>
    <property type="match status" value="1"/>
</dbReference>
<name>D4G8W9_RIEPU</name>